<dbReference type="AlphaFoldDB" id="A0A9D9IDH8"/>
<dbReference type="Gene3D" id="3.30.200.20">
    <property type="entry name" value="Phosphorylase Kinase, domain 1"/>
    <property type="match status" value="1"/>
</dbReference>
<comment type="similarity">
    <text evidence="2 8">Belongs to the SAICAR synthetase family.</text>
</comment>
<protein>
    <recommendedName>
        <fullName evidence="8">Phosphoribosylaminoimidazole-succinocarboxamide synthase</fullName>
        <ecNumber evidence="8">6.3.2.6</ecNumber>
    </recommendedName>
    <alternativeName>
        <fullName evidence="8">SAICAR synthetase</fullName>
    </alternativeName>
</protein>
<organism evidence="10 11">
    <name type="scientific">Candidatus Cryptobacteroides faecavium</name>
    <dbReference type="NCBI Taxonomy" id="2840762"/>
    <lineage>
        <taxon>Bacteria</taxon>
        <taxon>Pseudomonadati</taxon>
        <taxon>Bacteroidota</taxon>
        <taxon>Bacteroidia</taxon>
        <taxon>Bacteroidales</taxon>
        <taxon>Candidatus Cryptobacteroides</taxon>
    </lineage>
</organism>
<gene>
    <name evidence="8" type="primary">purC</name>
    <name evidence="10" type="ORF">IAB82_00635</name>
</gene>
<evidence type="ECO:0000256" key="2">
    <source>
        <dbReference type="ARBA" id="ARBA00010190"/>
    </source>
</evidence>
<proteinExistence type="inferred from homology"/>
<evidence type="ECO:0000256" key="6">
    <source>
        <dbReference type="ARBA" id="ARBA00022840"/>
    </source>
</evidence>
<dbReference type="GO" id="GO:0004639">
    <property type="term" value="F:phosphoribosylaminoimidazolesuccinocarboxamide synthase activity"/>
    <property type="evidence" value="ECO:0007669"/>
    <property type="project" value="UniProtKB-UniRule"/>
</dbReference>
<dbReference type="PANTHER" id="PTHR43599">
    <property type="entry name" value="MULTIFUNCTIONAL PROTEIN ADE2"/>
    <property type="match status" value="1"/>
</dbReference>
<evidence type="ECO:0000313" key="11">
    <source>
        <dbReference type="Proteomes" id="UP000823603"/>
    </source>
</evidence>
<keyword evidence="5 8" id="KW-0658">Purine biosynthesis</keyword>
<dbReference type="EMBL" id="JADIMB010000004">
    <property type="protein sequence ID" value="MBO8470286.1"/>
    <property type="molecule type" value="Genomic_DNA"/>
</dbReference>
<sequence>MDSGRKEIELYGGGAVVRDCPEDRTRIVVHYTDDITAFSLIKRATIAGKGMVNNEISSFLLERLNAAGIRTYFLRKLSVDSQLCLKTEPIPLEVVVRNVIAGSLADRLGLEEGIHPANVIYDLSYKNDMLGDPLINDHHAVALGLVSYDELKEIYGYAARVNDVLKDVFLKGDIELVDFKVEFGRLPDGTIILAEGITPDNSRLWDLRTKEKLDKDRFRRDLGKVGDAYRTVYQRLVEENA</sequence>
<dbReference type="PROSITE" id="PS01057">
    <property type="entry name" value="SAICAR_SYNTHETASE_1"/>
    <property type="match status" value="1"/>
</dbReference>
<keyword evidence="3 8" id="KW-0436">Ligase</keyword>
<comment type="pathway">
    <text evidence="1 8">Purine metabolism; IMP biosynthesis via de novo pathway; 5-amino-1-(5-phospho-D-ribosyl)imidazole-4-carboxamide from 5-amino-1-(5-phospho-D-ribosyl)imidazole-4-carboxylate: step 1/2.</text>
</comment>
<evidence type="ECO:0000256" key="8">
    <source>
        <dbReference type="HAMAP-Rule" id="MF_00137"/>
    </source>
</evidence>
<dbReference type="InterPro" id="IPR033934">
    <property type="entry name" value="SAICAR_synt_PurC"/>
</dbReference>
<dbReference type="PANTHER" id="PTHR43599:SF3">
    <property type="entry name" value="SI:DKEY-6E2.2"/>
    <property type="match status" value="1"/>
</dbReference>
<dbReference type="InterPro" id="IPR050089">
    <property type="entry name" value="SAICAR_synthetase"/>
</dbReference>
<name>A0A9D9IDH8_9BACT</name>
<dbReference type="GO" id="GO:0009236">
    <property type="term" value="P:cobalamin biosynthetic process"/>
    <property type="evidence" value="ECO:0007669"/>
    <property type="project" value="InterPro"/>
</dbReference>
<dbReference type="InterPro" id="IPR028923">
    <property type="entry name" value="SAICAR_synt/ADE2_N"/>
</dbReference>
<evidence type="ECO:0000256" key="5">
    <source>
        <dbReference type="ARBA" id="ARBA00022755"/>
    </source>
</evidence>
<dbReference type="HAMAP" id="MF_00137">
    <property type="entry name" value="SAICAR_synth"/>
    <property type="match status" value="1"/>
</dbReference>
<reference evidence="10" key="1">
    <citation type="submission" date="2020-10" db="EMBL/GenBank/DDBJ databases">
        <authorList>
            <person name="Gilroy R."/>
        </authorList>
    </citation>
    <scope>NUCLEOTIDE SEQUENCE</scope>
    <source>
        <strain evidence="10">B2-22910</strain>
    </source>
</reference>
<dbReference type="Pfam" id="PF01259">
    <property type="entry name" value="SAICAR_synt"/>
    <property type="match status" value="1"/>
</dbReference>
<comment type="caution">
    <text evidence="10">The sequence shown here is derived from an EMBL/GenBank/DDBJ whole genome shotgun (WGS) entry which is preliminary data.</text>
</comment>
<evidence type="ECO:0000313" key="10">
    <source>
        <dbReference type="EMBL" id="MBO8470286.1"/>
    </source>
</evidence>
<comment type="catalytic activity">
    <reaction evidence="7 8">
        <text>5-amino-1-(5-phospho-D-ribosyl)imidazole-4-carboxylate + L-aspartate + ATP = (2S)-2-[5-amino-1-(5-phospho-beta-D-ribosyl)imidazole-4-carboxamido]succinate + ADP + phosphate + 2 H(+)</text>
        <dbReference type="Rhea" id="RHEA:22628"/>
        <dbReference type="ChEBI" id="CHEBI:15378"/>
        <dbReference type="ChEBI" id="CHEBI:29991"/>
        <dbReference type="ChEBI" id="CHEBI:30616"/>
        <dbReference type="ChEBI" id="CHEBI:43474"/>
        <dbReference type="ChEBI" id="CHEBI:58443"/>
        <dbReference type="ChEBI" id="CHEBI:77657"/>
        <dbReference type="ChEBI" id="CHEBI:456216"/>
        <dbReference type="EC" id="6.3.2.6"/>
    </reaction>
</comment>
<dbReference type="FunFam" id="3.30.470.20:FF:000006">
    <property type="entry name" value="Phosphoribosylaminoimidazole-succinocarboxamide synthase"/>
    <property type="match status" value="1"/>
</dbReference>
<feature type="domain" description="SAICAR synthetase/ADE2 N-terminal" evidence="9">
    <location>
        <begin position="22"/>
        <end position="235"/>
    </location>
</feature>
<evidence type="ECO:0000256" key="7">
    <source>
        <dbReference type="ARBA" id="ARBA00048475"/>
    </source>
</evidence>
<dbReference type="GO" id="GO:0005524">
    <property type="term" value="F:ATP binding"/>
    <property type="evidence" value="ECO:0007669"/>
    <property type="project" value="UniProtKB-KW"/>
</dbReference>
<accession>A0A9D9IDH8</accession>
<keyword evidence="4 8" id="KW-0547">Nucleotide-binding</keyword>
<dbReference type="CDD" id="cd01415">
    <property type="entry name" value="SAICAR_synt_PurC"/>
    <property type="match status" value="1"/>
</dbReference>
<evidence type="ECO:0000259" key="9">
    <source>
        <dbReference type="Pfam" id="PF01259"/>
    </source>
</evidence>
<dbReference type="EC" id="6.3.2.6" evidence="8"/>
<dbReference type="SUPFAM" id="SSF56104">
    <property type="entry name" value="SAICAR synthase-like"/>
    <property type="match status" value="1"/>
</dbReference>
<evidence type="ECO:0000256" key="4">
    <source>
        <dbReference type="ARBA" id="ARBA00022741"/>
    </source>
</evidence>
<dbReference type="GO" id="GO:0006189">
    <property type="term" value="P:'de novo' IMP biosynthetic process"/>
    <property type="evidence" value="ECO:0007669"/>
    <property type="project" value="UniProtKB-UniRule"/>
</dbReference>
<dbReference type="Gene3D" id="3.30.470.20">
    <property type="entry name" value="ATP-grasp fold, B domain"/>
    <property type="match status" value="1"/>
</dbReference>
<evidence type="ECO:0000256" key="3">
    <source>
        <dbReference type="ARBA" id="ARBA00022598"/>
    </source>
</evidence>
<evidence type="ECO:0000256" key="1">
    <source>
        <dbReference type="ARBA" id="ARBA00004672"/>
    </source>
</evidence>
<reference evidence="10" key="2">
    <citation type="journal article" date="2021" name="PeerJ">
        <title>Extensive microbial diversity within the chicken gut microbiome revealed by metagenomics and culture.</title>
        <authorList>
            <person name="Gilroy R."/>
            <person name="Ravi A."/>
            <person name="Getino M."/>
            <person name="Pursley I."/>
            <person name="Horton D.L."/>
            <person name="Alikhan N.F."/>
            <person name="Baker D."/>
            <person name="Gharbi K."/>
            <person name="Hall N."/>
            <person name="Watson M."/>
            <person name="Adriaenssens E.M."/>
            <person name="Foster-Nyarko E."/>
            <person name="Jarju S."/>
            <person name="Secka A."/>
            <person name="Antonio M."/>
            <person name="Oren A."/>
            <person name="Chaudhuri R.R."/>
            <person name="La Ragione R."/>
            <person name="Hildebrand F."/>
            <person name="Pallen M.J."/>
        </authorList>
    </citation>
    <scope>NUCLEOTIDE SEQUENCE</scope>
    <source>
        <strain evidence="10">B2-22910</strain>
    </source>
</reference>
<dbReference type="Proteomes" id="UP000823603">
    <property type="component" value="Unassembled WGS sequence"/>
</dbReference>
<keyword evidence="6 8" id="KW-0067">ATP-binding</keyword>
<dbReference type="InterPro" id="IPR018236">
    <property type="entry name" value="SAICAR_synthetase_CS"/>
</dbReference>